<evidence type="ECO:0000313" key="2">
    <source>
        <dbReference type="EMBL" id="KAK1665370.1"/>
    </source>
</evidence>
<feature type="region of interest" description="Disordered" evidence="1">
    <location>
        <begin position="193"/>
        <end position="214"/>
    </location>
</feature>
<feature type="compositionally biased region" description="Basic residues" evidence="1">
    <location>
        <begin position="1"/>
        <end position="12"/>
    </location>
</feature>
<keyword evidence="3" id="KW-1185">Reference proteome</keyword>
<gene>
    <name evidence="2" type="ORF">QYE76_053529</name>
</gene>
<accession>A0AAD8SXD1</accession>
<reference evidence="2" key="1">
    <citation type="submission" date="2023-07" db="EMBL/GenBank/DDBJ databases">
        <title>A chromosome-level genome assembly of Lolium multiflorum.</title>
        <authorList>
            <person name="Chen Y."/>
            <person name="Copetti D."/>
            <person name="Kolliker R."/>
            <person name="Studer B."/>
        </authorList>
    </citation>
    <scope>NUCLEOTIDE SEQUENCE</scope>
    <source>
        <strain evidence="2">02402/16</strain>
        <tissue evidence="2">Leaf</tissue>
    </source>
</reference>
<dbReference type="AlphaFoldDB" id="A0AAD8SXD1"/>
<organism evidence="2 3">
    <name type="scientific">Lolium multiflorum</name>
    <name type="common">Italian ryegrass</name>
    <name type="synonym">Lolium perenne subsp. multiflorum</name>
    <dbReference type="NCBI Taxonomy" id="4521"/>
    <lineage>
        <taxon>Eukaryota</taxon>
        <taxon>Viridiplantae</taxon>
        <taxon>Streptophyta</taxon>
        <taxon>Embryophyta</taxon>
        <taxon>Tracheophyta</taxon>
        <taxon>Spermatophyta</taxon>
        <taxon>Magnoliopsida</taxon>
        <taxon>Liliopsida</taxon>
        <taxon>Poales</taxon>
        <taxon>Poaceae</taxon>
        <taxon>BOP clade</taxon>
        <taxon>Pooideae</taxon>
        <taxon>Poodae</taxon>
        <taxon>Poeae</taxon>
        <taxon>Poeae Chloroplast Group 2 (Poeae type)</taxon>
        <taxon>Loliodinae</taxon>
        <taxon>Loliinae</taxon>
        <taxon>Lolium</taxon>
    </lineage>
</organism>
<dbReference type="EMBL" id="JAUUTY010000003">
    <property type="protein sequence ID" value="KAK1665370.1"/>
    <property type="molecule type" value="Genomic_DNA"/>
</dbReference>
<evidence type="ECO:0000313" key="3">
    <source>
        <dbReference type="Proteomes" id="UP001231189"/>
    </source>
</evidence>
<evidence type="ECO:0000256" key="1">
    <source>
        <dbReference type="SAM" id="MobiDB-lite"/>
    </source>
</evidence>
<comment type="caution">
    <text evidence="2">The sequence shown here is derived from an EMBL/GenBank/DDBJ whole genome shotgun (WGS) entry which is preliminary data.</text>
</comment>
<feature type="compositionally biased region" description="Gly residues" evidence="1">
    <location>
        <begin position="130"/>
        <end position="149"/>
    </location>
</feature>
<feature type="region of interest" description="Disordered" evidence="1">
    <location>
        <begin position="123"/>
        <end position="149"/>
    </location>
</feature>
<protein>
    <submittedName>
        <fullName evidence="2">Uncharacterized protein</fullName>
    </submittedName>
</protein>
<dbReference type="Proteomes" id="UP001231189">
    <property type="component" value="Unassembled WGS sequence"/>
</dbReference>
<sequence>MSTAHAHPHQLHTHPPVSLPKPENAKALSLPKLESGKASAAQEPRYGERRRRSLSTGNGDGASAAEEPRVRLVEDALAYDRASRTLRSGNFPDNHHHLLPAGTIGRVDLNLPFRSALVLPRTNHPDLSHGEGGGGGVDGGDGGGGMRAGGVGGLAGPAVAEELLGEAERHLLKAGVESAVVVFPTELLGAAAGELAQAPSSRSKKPASHSCSRT</sequence>
<name>A0AAD8SXD1_LOLMU</name>
<feature type="region of interest" description="Disordered" evidence="1">
    <location>
        <begin position="1"/>
        <end position="67"/>
    </location>
</feature>
<proteinExistence type="predicted"/>